<dbReference type="EMBL" id="WISB01000101">
    <property type="protein sequence ID" value="MQW70551.1"/>
    <property type="molecule type" value="Genomic_DNA"/>
</dbReference>
<dbReference type="EMBL" id="WISB01000159">
    <property type="protein sequence ID" value="MQW72438.1"/>
    <property type="molecule type" value="Genomic_DNA"/>
</dbReference>
<sequence length="35" mass="3921">MVGKSEDGRFLEGLRVLVVEDEVWIALDLEAAFVD</sequence>
<comment type="caution">
    <text evidence="1">The sequence shown here is derived from an EMBL/GenBank/DDBJ whole genome shotgun (WGS) entry which is preliminary data.</text>
</comment>
<accession>A0A6G1WLF2</accession>
<gene>
    <name evidence="1" type="ORF">GHJ91_15740</name>
    <name evidence="2" type="ORF">GHJ91_25795</name>
</gene>
<protein>
    <submittedName>
        <fullName evidence="1">Response regulator</fullName>
    </submittedName>
</protein>
<name>A0A6G1WLF2_9HYPH</name>
<organism evidence="1">
    <name type="scientific">Sinorhizobium medicae</name>
    <dbReference type="NCBI Taxonomy" id="110321"/>
    <lineage>
        <taxon>Bacteria</taxon>
        <taxon>Pseudomonadati</taxon>
        <taxon>Pseudomonadota</taxon>
        <taxon>Alphaproteobacteria</taxon>
        <taxon>Hyphomicrobiales</taxon>
        <taxon>Rhizobiaceae</taxon>
        <taxon>Sinorhizobium/Ensifer group</taxon>
        <taxon>Sinorhizobium</taxon>
    </lineage>
</organism>
<dbReference type="AlphaFoldDB" id="A0A6G1WLF2"/>
<feature type="non-terminal residue" evidence="1">
    <location>
        <position position="35"/>
    </location>
</feature>
<reference evidence="1" key="1">
    <citation type="journal article" date="2013" name="Genome Biol.">
        <title>Comparative genomics of the core and accessory genomes of 48 Sinorhizobium strains comprising five genospecies.</title>
        <authorList>
            <person name="Sugawara M."/>
            <person name="Epstein B."/>
            <person name="Badgley B.D."/>
            <person name="Unno T."/>
            <person name="Xu L."/>
            <person name="Reese J."/>
            <person name="Gyaneshwar P."/>
            <person name="Denny R."/>
            <person name="Mudge J."/>
            <person name="Bharti A.K."/>
            <person name="Farmer A.D."/>
            <person name="May G.D."/>
            <person name="Woodward J.E."/>
            <person name="Medigue C."/>
            <person name="Vallenet D."/>
            <person name="Lajus A."/>
            <person name="Rouy Z."/>
            <person name="Martinez-Vaz B."/>
            <person name="Tiffin P."/>
            <person name="Young N.D."/>
            <person name="Sadowsky M.J."/>
        </authorList>
    </citation>
    <scope>NUCLEOTIDE SEQUENCE</scope>
    <source>
        <strain evidence="1">M1</strain>
    </source>
</reference>
<evidence type="ECO:0000313" key="1">
    <source>
        <dbReference type="EMBL" id="MQW70551.1"/>
    </source>
</evidence>
<evidence type="ECO:0000313" key="2">
    <source>
        <dbReference type="EMBL" id="MQW72438.1"/>
    </source>
</evidence>
<proteinExistence type="predicted"/>